<proteinExistence type="predicted"/>
<name>A0A1Y0XVW9_ACEPA</name>
<feature type="region of interest" description="Disordered" evidence="1">
    <location>
        <begin position="33"/>
        <end position="68"/>
    </location>
</feature>
<dbReference type="RefSeq" id="WP_250698166.1">
    <property type="nucleotide sequence ID" value="NZ_CP021509.1"/>
</dbReference>
<gene>
    <name evidence="2" type="ORF">S1001342_00670</name>
</gene>
<dbReference type="Proteomes" id="UP000196205">
    <property type="component" value="Chromosome"/>
</dbReference>
<organism evidence="2 3">
    <name type="scientific">Acetobacter pasteurianus subsp. pasteurianus</name>
    <dbReference type="NCBI Taxonomy" id="481145"/>
    <lineage>
        <taxon>Bacteria</taxon>
        <taxon>Pseudomonadati</taxon>
        <taxon>Pseudomonadota</taxon>
        <taxon>Alphaproteobacteria</taxon>
        <taxon>Acetobacterales</taxon>
        <taxon>Acetobacteraceae</taxon>
        <taxon>Acetobacter</taxon>
    </lineage>
</organism>
<accession>A0A1Y0XVW9</accession>
<dbReference type="AlphaFoldDB" id="A0A1Y0XVW9"/>
<feature type="compositionally biased region" description="Pro residues" evidence="1">
    <location>
        <begin position="192"/>
        <end position="206"/>
    </location>
</feature>
<evidence type="ECO:0000256" key="1">
    <source>
        <dbReference type="SAM" id="MobiDB-lite"/>
    </source>
</evidence>
<feature type="region of interest" description="Disordered" evidence="1">
    <location>
        <begin position="177"/>
        <end position="206"/>
    </location>
</feature>
<reference evidence="2 3" key="1">
    <citation type="submission" date="2017-05" db="EMBL/GenBank/DDBJ databases">
        <title>Genome sequence of Acetobacter pasteurianus subsp. pasteurianus strain SRCM101342.</title>
        <authorList>
            <person name="Cho S.H."/>
        </authorList>
    </citation>
    <scope>NUCLEOTIDE SEQUENCE [LARGE SCALE GENOMIC DNA]</scope>
    <source>
        <strain evidence="2 3">SRCM101342</strain>
    </source>
</reference>
<evidence type="ECO:0008006" key="4">
    <source>
        <dbReference type="Google" id="ProtNLM"/>
    </source>
</evidence>
<evidence type="ECO:0000313" key="2">
    <source>
        <dbReference type="EMBL" id="ARW47028.1"/>
    </source>
</evidence>
<evidence type="ECO:0000313" key="3">
    <source>
        <dbReference type="Proteomes" id="UP000196205"/>
    </source>
</evidence>
<protein>
    <recommendedName>
        <fullName evidence="4">Transposase</fullName>
    </recommendedName>
</protein>
<sequence>MPVAGSTVFDVSTNTLKNHNVLQFPCLLRAPKRGGVMPPNGPALQPAGHKGGTPALKGKKGQGANLSNPLTRCDASQHTAESTLPLPEGVNALACQQAQRPGTSAQVVANMVGLRRKGYSFRRIGREVGRCMEGVRQVLMRYEDALKAQSPAHTPQPKGYAELVRDPEPLPVGTPLPCGGSGKGWNTGNPRHTPPPPPHGSRMKPPLPKPCCGTEVPPNAPFCCLSLISRNTRSHTRQHAAQVVQVLVAGS</sequence>
<dbReference type="EMBL" id="CP021509">
    <property type="protein sequence ID" value="ARW47028.1"/>
    <property type="molecule type" value="Genomic_DNA"/>
</dbReference>